<organism evidence="2">
    <name type="scientific">Graphocephala atropunctata</name>
    <dbReference type="NCBI Taxonomy" id="36148"/>
    <lineage>
        <taxon>Eukaryota</taxon>
        <taxon>Metazoa</taxon>
        <taxon>Ecdysozoa</taxon>
        <taxon>Arthropoda</taxon>
        <taxon>Hexapoda</taxon>
        <taxon>Insecta</taxon>
        <taxon>Pterygota</taxon>
        <taxon>Neoptera</taxon>
        <taxon>Paraneoptera</taxon>
        <taxon>Hemiptera</taxon>
        <taxon>Auchenorrhyncha</taxon>
        <taxon>Membracoidea</taxon>
        <taxon>Cicadellidae</taxon>
        <taxon>Cicadellinae</taxon>
        <taxon>Cicadellini</taxon>
        <taxon>Graphocephala</taxon>
    </lineage>
</organism>
<evidence type="ECO:0000256" key="1">
    <source>
        <dbReference type="SAM" id="MobiDB-lite"/>
    </source>
</evidence>
<feature type="non-terminal residue" evidence="2">
    <location>
        <position position="1"/>
    </location>
</feature>
<name>A0A1B6L9L0_9HEMI</name>
<dbReference type="AlphaFoldDB" id="A0A1B6L9L0"/>
<feature type="non-terminal residue" evidence="2">
    <location>
        <position position="175"/>
    </location>
</feature>
<reference evidence="2" key="1">
    <citation type="submission" date="2015-11" db="EMBL/GenBank/DDBJ databases">
        <title>De novo transcriptome assembly of four potential Pierce s Disease insect vectors from Arizona vineyards.</title>
        <authorList>
            <person name="Tassone E.E."/>
        </authorList>
    </citation>
    <scope>NUCLEOTIDE SEQUENCE</scope>
</reference>
<dbReference type="PANTHER" id="PTHR33053">
    <property type="entry name" value="PROTEIN, PUTATIVE-RELATED"/>
    <property type="match status" value="1"/>
</dbReference>
<feature type="region of interest" description="Disordered" evidence="1">
    <location>
        <begin position="1"/>
        <end position="20"/>
    </location>
</feature>
<dbReference type="EMBL" id="GEBQ01019578">
    <property type="protein sequence ID" value="JAT20399.1"/>
    <property type="molecule type" value="Transcribed_RNA"/>
</dbReference>
<proteinExistence type="predicted"/>
<gene>
    <name evidence="2" type="ORF">g.54503</name>
</gene>
<sequence>YTPTSGYSNSNSESDHVFVSSSSEEDNVPLQLEDCGNTSQLSNVTNFLRDWAESENISLSSLSKLCKGLKQVHQECFSELPVDARTILKTPRCPLNMKKVCPGEYFHVGLKRQIDLFISLLPEIPSSLHLLFNVDGLPLFKSSKGELWPILVQFPTSIVLNKKVFPVGLYFGHGK</sequence>
<protein>
    <submittedName>
        <fullName evidence="2">Uncharacterized protein</fullName>
    </submittedName>
</protein>
<accession>A0A1B6L9L0</accession>
<evidence type="ECO:0000313" key="2">
    <source>
        <dbReference type="EMBL" id="JAT20399.1"/>
    </source>
</evidence>